<reference evidence="2" key="1">
    <citation type="submission" date="2016-10" db="EMBL/GenBank/DDBJ databases">
        <authorList>
            <person name="Varghese N."/>
            <person name="Submissions S."/>
        </authorList>
    </citation>
    <scope>NUCLEOTIDE SEQUENCE [LARGE SCALE GENOMIC DNA]</scope>
    <source>
        <strain evidence="2">XBD1002</strain>
    </source>
</reference>
<sequence>MSDNNWETQPRKKNGEFTFRHGRGIAQQAIEKTIIKLKDDEIRNFTRGGSYGYLRKFTAGNKKYEIHHMPSASASPLSRWKGPCIIMTKEDHEQTSSYKRTKAAKKYRRCQAKLISEGEFLQAESMDIKNIRRKFGDRYDKSIIEKLAYEAELEKEGIING</sequence>
<evidence type="ECO:0000313" key="1">
    <source>
        <dbReference type="EMBL" id="SFI39304.1"/>
    </source>
</evidence>
<dbReference type="Proteomes" id="UP000182737">
    <property type="component" value="Unassembled WGS sequence"/>
</dbReference>
<dbReference type="AlphaFoldDB" id="A0A1I3HU89"/>
<dbReference type="OrthoDB" id="1450377at2"/>
<keyword evidence="2" id="KW-1185">Reference proteome</keyword>
<dbReference type="EMBL" id="FORI01000001">
    <property type="protein sequence ID" value="SFI39304.1"/>
    <property type="molecule type" value="Genomic_DNA"/>
</dbReference>
<gene>
    <name evidence="1" type="ORF">SAMN04487775_10184</name>
</gene>
<organism evidence="1 2">
    <name type="scientific">Treponema bryantii</name>
    <dbReference type="NCBI Taxonomy" id="163"/>
    <lineage>
        <taxon>Bacteria</taxon>
        <taxon>Pseudomonadati</taxon>
        <taxon>Spirochaetota</taxon>
        <taxon>Spirochaetia</taxon>
        <taxon>Spirochaetales</taxon>
        <taxon>Treponemataceae</taxon>
        <taxon>Treponema</taxon>
    </lineage>
</organism>
<proteinExistence type="predicted"/>
<evidence type="ECO:0000313" key="2">
    <source>
        <dbReference type="Proteomes" id="UP000182737"/>
    </source>
</evidence>
<protein>
    <submittedName>
        <fullName evidence="1">Uncharacterized protein</fullName>
    </submittedName>
</protein>
<dbReference type="RefSeq" id="WP_074929650.1">
    <property type="nucleotide sequence ID" value="NZ_FORI01000001.1"/>
</dbReference>
<name>A0A1I3HU89_9SPIR</name>
<accession>A0A1I3HU89</accession>